<dbReference type="PANTHER" id="PTHR13136">
    <property type="entry name" value="TESTIS DEVELOPMENT PROTEIN PRTD"/>
    <property type="match status" value="1"/>
</dbReference>
<dbReference type="EMBL" id="QRCM01000001">
    <property type="protein sequence ID" value="TXG89982.1"/>
    <property type="molecule type" value="Genomic_DNA"/>
</dbReference>
<dbReference type="PANTHER" id="PTHR13136:SF11">
    <property type="entry name" value="TESTIS-EXPRESSED PROTEIN 30"/>
    <property type="match status" value="1"/>
</dbReference>
<evidence type="ECO:0000313" key="3">
    <source>
        <dbReference type="Proteomes" id="UP000471120"/>
    </source>
</evidence>
<dbReference type="Proteomes" id="UP000471120">
    <property type="component" value="Unassembled WGS sequence"/>
</dbReference>
<feature type="domain" description="KANL3/Tex30 alpha/beta hydrolase-like" evidence="1">
    <location>
        <begin position="28"/>
        <end position="199"/>
    </location>
</feature>
<dbReference type="Gene3D" id="3.40.50.1820">
    <property type="entry name" value="alpha/beta hydrolase"/>
    <property type="match status" value="1"/>
</dbReference>
<dbReference type="InterPro" id="IPR029058">
    <property type="entry name" value="AB_hydrolase_fold"/>
</dbReference>
<sequence length="217" mass="22880">MNRMSEMLHRGDVRGFLHEPEGEIVAGLALTHGAGGSSESDLVVSLARGFADAGLLVLRYDMPYRQRKPKGPPNPSRAGEDRVGIAEAIGVVREMVPGLPVVAGGQSYGGRQTSMIVAERPELADALVLTSYPLHAPGRADRMKTAHLPDITVPTVIVHGSKDTFATTPEIEDAAAMIPAPVTLVEIEGARHDLSPTKFAVVTPAVDAVLGALRARA</sequence>
<keyword evidence="2" id="KW-0378">Hydrolase</keyword>
<dbReference type="GO" id="GO:0016787">
    <property type="term" value="F:hydrolase activity"/>
    <property type="evidence" value="ECO:0007669"/>
    <property type="project" value="UniProtKB-KW"/>
</dbReference>
<protein>
    <submittedName>
        <fullName evidence="2">Alpha/beta fold hydrolase</fullName>
    </submittedName>
</protein>
<dbReference type="SUPFAM" id="SSF53474">
    <property type="entry name" value="alpha/beta-Hydrolases"/>
    <property type="match status" value="1"/>
</dbReference>
<gene>
    <name evidence="2" type="ORF">DW322_06855</name>
</gene>
<dbReference type="Pfam" id="PF20408">
    <property type="entry name" value="Abhydrolase_11"/>
    <property type="match status" value="1"/>
</dbReference>
<accession>A0A6P2CCC6</accession>
<reference evidence="2 3" key="1">
    <citation type="submission" date="2018-07" db="EMBL/GenBank/DDBJ databases">
        <title>Genome sequence of Rhodococcus rhodnii ATCC 35071 from Rhodnius prolixus.</title>
        <authorList>
            <person name="Patel V."/>
            <person name="Vogel K.J."/>
        </authorList>
    </citation>
    <scope>NUCLEOTIDE SEQUENCE [LARGE SCALE GENOMIC DNA]</scope>
    <source>
        <strain evidence="2 3">ATCC 35071</strain>
    </source>
</reference>
<name>A0A6P2CCC6_9NOCA</name>
<dbReference type="AlphaFoldDB" id="A0A6P2CCC6"/>
<proteinExistence type="predicted"/>
<comment type="caution">
    <text evidence="2">The sequence shown here is derived from an EMBL/GenBank/DDBJ whole genome shotgun (WGS) entry which is preliminary data.</text>
</comment>
<evidence type="ECO:0000313" key="2">
    <source>
        <dbReference type="EMBL" id="TXG89982.1"/>
    </source>
</evidence>
<dbReference type="RefSeq" id="WP_010838362.1">
    <property type="nucleotide sequence ID" value="NZ_QRCM01000001.1"/>
</dbReference>
<dbReference type="InterPro" id="IPR026555">
    <property type="entry name" value="NSL3/Tex30"/>
</dbReference>
<evidence type="ECO:0000259" key="1">
    <source>
        <dbReference type="Pfam" id="PF20408"/>
    </source>
</evidence>
<dbReference type="InterPro" id="IPR046879">
    <property type="entry name" value="KANL3/Tex30_Abhydrolase"/>
</dbReference>
<organism evidence="2 3">
    <name type="scientific">Rhodococcus rhodnii</name>
    <dbReference type="NCBI Taxonomy" id="38312"/>
    <lineage>
        <taxon>Bacteria</taxon>
        <taxon>Bacillati</taxon>
        <taxon>Actinomycetota</taxon>
        <taxon>Actinomycetes</taxon>
        <taxon>Mycobacteriales</taxon>
        <taxon>Nocardiaceae</taxon>
        <taxon>Rhodococcus</taxon>
    </lineage>
</organism>